<protein>
    <submittedName>
        <fullName evidence="2">Uncharacterized protein</fullName>
    </submittedName>
</protein>
<name>A0AAU9J736_9CILI</name>
<gene>
    <name evidence="2" type="ORF">BSTOLATCC_MIC31877</name>
</gene>
<keyword evidence="3" id="KW-1185">Reference proteome</keyword>
<proteinExistence type="predicted"/>
<sequence>MGELDTNRSESNDSDLEFWTELDKKPPLQNKIFANFAYQLFSQKSQQLKDLKQKSSIPDLNPEINIKNTTEIGSNWSIEILKEKLTRIRQAKDEELAANSIVIRNRTKNHYKDMFKELETKYTQDIGGLINEYEELKMLAFYKDKTIAQLTSMLIDLEIFFSTQRLDLKSLGTDPNKSPKENPGLQFSQEIINLSNQIENMKEVCLIYQEDTNKAKEKAKKAKEKKEKLKKFYEKEIENLKNNFEMKEKEWEEVKQRMEIEFEKYKKNAEKELEVRELIDNRAKEHIKSLQEELKNAKVVMQNPRLRMKIREKLSEYMADHEKSLNESMRPASVLPSQNFHRRRIHHIKNRSSANQNASFDLSSSLEEDSLSLNGIFARKISTPYCAPSSRRKAASSSFSYGSTKTPTPTLM</sequence>
<comment type="caution">
    <text evidence="2">The sequence shown here is derived from an EMBL/GenBank/DDBJ whole genome shotgun (WGS) entry which is preliminary data.</text>
</comment>
<feature type="coiled-coil region" evidence="1">
    <location>
        <begin position="208"/>
        <end position="300"/>
    </location>
</feature>
<evidence type="ECO:0000313" key="2">
    <source>
        <dbReference type="EMBL" id="CAG9322761.1"/>
    </source>
</evidence>
<reference evidence="2" key="1">
    <citation type="submission" date="2021-09" db="EMBL/GenBank/DDBJ databases">
        <authorList>
            <consortium name="AG Swart"/>
            <person name="Singh M."/>
            <person name="Singh A."/>
            <person name="Seah K."/>
            <person name="Emmerich C."/>
        </authorList>
    </citation>
    <scope>NUCLEOTIDE SEQUENCE</scope>
    <source>
        <strain evidence="2">ATCC30299</strain>
    </source>
</reference>
<organism evidence="2 3">
    <name type="scientific">Blepharisma stoltei</name>
    <dbReference type="NCBI Taxonomy" id="1481888"/>
    <lineage>
        <taxon>Eukaryota</taxon>
        <taxon>Sar</taxon>
        <taxon>Alveolata</taxon>
        <taxon>Ciliophora</taxon>
        <taxon>Postciliodesmatophora</taxon>
        <taxon>Heterotrichea</taxon>
        <taxon>Heterotrichida</taxon>
        <taxon>Blepharismidae</taxon>
        <taxon>Blepharisma</taxon>
    </lineage>
</organism>
<accession>A0AAU9J736</accession>
<dbReference type="AlphaFoldDB" id="A0AAU9J736"/>
<evidence type="ECO:0000313" key="3">
    <source>
        <dbReference type="Proteomes" id="UP001162131"/>
    </source>
</evidence>
<keyword evidence="1" id="KW-0175">Coiled coil</keyword>
<evidence type="ECO:0000256" key="1">
    <source>
        <dbReference type="SAM" id="Coils"/>
    </source>
</evidence>
<dbReference type="Proteomes" id="UP001162131">
    <property type="component" value="Unassembled WGS sequence"/>
</dbReference>
<dbReference type="EMBL" id="CAJZBQ010000032">
    <property type="protein sequence ID" value="CAG9322761.1"/>
    <property type="molecule type" value="Genomic_DNA"/>
</dbReference>